<accession>A0ABQ8M4W3</accession>
<feature type="region of interest" description="Disordered" evidence="1">
    <location>
        <begin position="219"/>
        <end position="250"/>
    </location>
</feature>
<dbReference type="CDD" id="cd00084">
    <property type="entry name" value="HMG-box_SF"/>
    <property type="match status" value="1"/>
</dbReference>
<dbReference type="PANTHER" id="PTHR23099">
    <property type="entry name" value="TRANSCRIPTIONAL REGULATOR"/>
    <property type="match status" value="1"/>
</dbReference>
<name>A0ABQ8M4W3_LABRO</name>
<dbReference type="Proteomes" id="UP000830375">
    <property type="component" value="Unassembled WGS sequence"/>
</dbReference>
<feature type="compositionally biased region" description="Basic and acidic residues" evidence="1">
    <location>
        <begin position="228"/>
        <end position="243"/>
    </location>
</feature>
<feature type="region of interest" description="Disordered" evidence="1">
    <location>
        <begin position="99"/>
        <end position="122"/>
    </location>
</feature>
<feature type="compositionally biased region" description="Basic and acidic residues" evidence="1">
    <location>
        <begin position="67"/>
        <end position="79"/>
    </location>
</feature>
<comment type="caution">
    <text evidence="3">The sequence shown here is derived from an EMBL/GenBank/DDBJ whole genome shotgun (WGS) entry which is preliminary data.</text>
</comment>
<evidence type="ECO:0000313" key="4">
    <source>
        <dbReference type="Proteomes" id="UP000830375"/>
    </source>
</evidence>
<evidence type="ECO:0000259" key="2">
    <source>
        <dbReference type="SMART" id="SM00731"/>
    </source>
</evidence>
<dbReference type="EMBL" id="JACTAM010000014">
    <property type="protein sequence ID" value="KAI2657237.1"/>
    <property type="molecule type" value="Genomic_DNA"/>
</dbReference>
<feature type="region of interest" description="Disordered" evidence="1">
    <location>
        <begin position="281"/>
        <end position="351"/>
    </location>
</feature>
<sequence>MDPGTVSLFQRVSEKLGWDRDGGLDKAEEKLRKSLKKNRCPALGSYDSSPFSSTDPAHRLLLSDTDSSGKENQSREKHVLLTSDDEDFDKFLAAKATPKSTFKQSASAALKPREPIPVLSSESDDEFETFLNRVKTPKAQVRSQSVSSSDDSLKRFVVDSMSSDDDFVTERKPSINKVKAKTARTPKSVQKTEKRPPSLCDSPVFLSDSDDDRNVVVKSTWKTRHSRPLSEDHHATSKGKDTAKPYVAPPAITVTKQTGREDTCSSEEEFQSLLDRVRQNQNLGGRTCASPKPPTESKPRPPCLSTPSAVGKKATNQAPVKRSTTTHTPVQQTPSSRPVSHTEPRAPPNSRVVVCKTPGCFLQSLSLPVDMSVTWNKKMRKTAGYCVSGQERGTGKRYARIELSVKVCDSADRLRDTLVHEMCHAATWLINNVRDGHGPFWRLYARKAMLAHPELPMVTRCHSYDINYKIGRHSKSLDTTKFVCALCTGQLVLLTPAKQRAPTPFATFVKENYSSARQELAGQSHAEVMRKLSADFASKTRLSQS</sequence>
<feature type="region of interest" description="Disordered" evidence="1">
    <location>
        <begin position="177"/>
        <end position="207"/>
    </location>
</feature>
<dbReference type="SMART" id="SM00731">
    <property type="entry name" value="SprT"/>
    <property type="match status" value="1"/>
</dbReference>
<dbReference type="PANTHER" id="PTHR23099:SF0">
    <property type="entry name" value="GERM CELL NUCLEAR ACIDIC PROTEIN"/>
    <property type="match status" value="1"/>
</dbReference>
<feature type="domain" description="SprT-like" evidence="2">
    <location>
        <begin position="359"/>
        <end position="494"/>
    </location>
</feature>
<reference evidence="3 4" key="1">
    <citation type="submission" date="2022-01" db="EMBL/GenBank/DDBJ databases">
        <title>A high-quality chromosome-level genome assembly of rohu carp, Labeo rohita.</title>
        <authorList>
            <person name="Arick M.A. II"/>
            <person name="Hsu C.-Y."/>
            <person name="Magbanua Z."/>
            <person name="Pechanova O."/>
            <person name="Grover C."/>
            <person name="Miller E."/>
            <person name="Thrash A."/>
            <person name="Ezzel L."/>
            <person name="Alam S."/>
            <person name="Benzie J."/>
            <person name="Hamilton M."/>
            <person name="Karsi A."/>
            <person name="Lawrence M.L."/>
            <person name="Peterson D.G."/>
        </authorList>
    </citation>
    <scope>NUCLEOTIDE SEQUENCE [LARGE SCALE GENOMIC DNA]</scope>
    <source>
        <strain evidence="4">BAU-BD-2019</strain>
        <tissue evidence="3">Blood</tissue>
    </source>
</reference>
<dbReference type="InterPro" id="IPR006640">
    <property type="entry name" value="SprT-like_domain"/>
</dbReference>
<keyword evidence="4" id="KW-1185">Reference proteome</keyword>
<feature type="compositionally biased region" description="Polar residues" evidence="1">
    <location>
        <begin position="46"/>
        <end position="55"/>
    </location>
</feature>
<evidence type="ECO:0000256" key="1">
    <source>
        <dbReference type="SAM" id="MobiDB-lite"/>
    </source>
</evidence>
<protein>
    <submittedName>
        <fullName evidence="3">Acidic repeat-containing protein</fullName>
    </submittedName>
</protein>
<feature type="compositionally biased region" description="Polar residues" evidence="1">
    <location>
        <begin position="314"/>
        <end position="339"/>
    </location>
</feature>
<proteinExistence type="predicted"/>
<dbReference type="Pfam" id="PF10263">
    <property type="entry name" value="SprT-like"/>
    <property type="match status" value="1"/>
</dbReference>
<organism evidence="3 4">
    <name type="scientific">Labeo rohita</name>
    <name type="common">Indian major carp</name>
    <name type="synonym">Cyprinus rohita</name>
    <dbReference type="NCBI Taxonomy" id="84645"/>
    <lineage>
        <taxon>Eukaryota</taxon>
        <taxon>Metazoa</taxon>
        <taxon>Chordata</taxon>
        <taxon>Craniata</taxon>
        <taxon>Vertebrata</taxon>
        <taxon>Euteleostomi</taxon>
        <taxon>Actinopterygii</taxon>
        <taxon>Neopterygii</taxon>
        <taxon>Teleostei</taxon>
        <taxon>Ostariophysi</taxon>
        <taxon>Cypriniformes</taxon>
        <taxon>Cyprinidae</taxon>
        <taxon>Labeoninae</taxon>
        <taxon>Labeonini</taxon>
        <taxon>Labeo</taxon>
    </lineage>
</organism>
<feature type="region of interest" description="Disordered" evidence="1">
    <location>
        <begin position="39"/>
        <end position="80"/>
    </location>
</feature>
<gene>
    <name evidence="3" type="ORF">H4Q32_030232</name>
</gene>
<feature type="compositionally biased region" description="Pro residues" evidence="1">
    <location>
        <begin position="291"/>
        <end position="304"/>
    </location>
</feature>
<evidence type="ECO:0000313" key="3">
    <source>
        <dbReference type="EMBL" id="KAI2657237.1"/>
    </source>
</evidence>